<evidence type="ECO:0000259" key="6">
    <source>
        <dbReference type="Pfam" id="PF00700"/>
    </source>
</evidence>
<gene>
    <name evidence="7" type="ORF">E4665_12325</name>
</gene>
<keyword evidence="3 4" id="KW-0975">Bacterial flagellum</keyword>
<dbReference type="PANTHER" id="PTHR42792:SF2">
    <property type="entry name" value="FLAGELLIN"/>
    <property type="match status" value="1"/>
</dbReference>
<comment type="function">
    <text evidence="4">Flagellin is the subunit protein which polymerizes to form the filaments of bacterial flagella.</text>
</comment>
<dbReference type="Gene3D" id="6.10.10.10">
    <property type="entry name" value="Flagellar export chaperone, C-terminal domain"/>
    <property type="match status" value="1"/>
</dbReference>
<reference evidence="7 8" key="1">
    <citation type="journal article" date="2015" name="Int. J. Syst. Evol. Microbiol.">
        <title>Sporolactobacillus shoreae sp. nov. and Sporolactobacillus spathodeae sp. nov., two spore-forming lactic acid bacteria isolated from tree barks in Thailand.</title>
        <authorList>
            <person name="Thamacharoensuk T."/>
            <person name="Kitahara M."/>
            <person name="Ohkuma M."/>
            <person name="Thongchul N."/>
            <person name="Tanasupawat S."/>
        </authorList>
    </citation>
    <scope>NUCLEOTIDE SEQUENCE [LARGE SCALE GENOMIC DNA]</scope>
    <source>
        <strain evidence="7 8">BK92</strain>
    </source>
</reference>
<comment type="similarity">
    <text evidence="1 4">Belongs to the bacterial flagellin family.</text>
</comment>
<evidence type="ECO:0000256" key="4">
    <source>
        <dbReference type="RuleBase" id="RU362073"/>
    </source>
</evidence>
<dbReference type="InterPro" id="IPR046358">
    <property type="entry name" value="Flagellin_C"/>
</dbReference>
<dbReference type="EMBL" id="SRJD01000014">
    <property type="protein sequence ID" value="TGA97405.1"/>
    <property type="molecule type" value="Genomic_DNA"/>
</dbReference>
<evidence type="ECO:0000313" key="7">
    <source>
        <dbReference type="EMBL" id="TGA97405.1"/>
    </source>
</evidence>
<evidence type="ECO:0000259" key="5">
    <source>
        <dbReference type="Pfam" id="PF00669"/>
    </source>
</evidence>
<dbReference type="InterPro" id="IPR001492">
    <property type="entry name" value="Flagellin"/>
</dbReference>
<dbReference type="InterPro" id="IPR001029">
    <property type="entry name" value="Flagellin_N"/>
</dbReference>
<dbReference type="Gene3D" id="1.20.1330.10">
    <property type="entry name" value="f41 fragment of flagellin, N-terminal domain"/>
    <property type="match status" value="1"/>
</dbReference>
<keyword evidence="4" id="KW-0964">Secreted</keyword>
<dbReference type="SUPFAM" id="SSF64518">
    <property type="entry name" value="Phase 1 flagellin"/>
    <property type="match status" value="1"/>
</dbReference>
<dbReference type="InterPro" id="IPR042187">
    <property type="entry name" value="Flagellin_C_sub2"/>
</dbReference>
<sequence>MIINDNIPALNTLNQLAKNNNSVNKSLQRLSSGLKINSAADDPAGLAISQKMQGQINGLDQASQNAQDANSLIQTADGSLSETQSILQNMRELAVQAGNDTNTSADRQQLQQEINQYTSEINGISNTTQFNTQNLLDGSQNAAKGVSGILNFKLLANASGGGTILVGNQSFTFISGTSNYASGQIKASSGISGLAAAINKNHGLSGNYNAKASGSVLVLQQKKQNSLTVSIAGTGVDANTVKVATQGVTAGSGKSLTFQIGANQNQTLSLNIGKIDAVSLGIASNTAGASGNGFTSSSKSVTNGINNTGVEYGLDITTASGAAKAVTTIQSAIDMVSTQRSVLGAYQNRLDSTVNNLTTSSQNLTAAKSGITDVDMAAEMSNFTKENILTQAAQSMLAQANQLPQNVLKLLQ</sequence>
<feature type="domain" description="Flagellin C-terminal" evidence="6">
    <location>
        <begin position="327"/>
        <end position="411"/>
    </location>
</feature>
<evidence type="ECO:0000256" key="2">
    <source>
        <dbReference type="ARBA" id="ARBA00020110"/>
    </source>
</evidence>
<evidence type="ECO:0000256" key="3">
    <source>
        <dbReference type="ARBA" id="ARBA00023143"/>
    </source>
</evidence>
<dbReference type="PRINTS" id="PR00207">
    <property type="entry name" value="FLAGELLIN"/>
</dbReference>
<proteinExistence type="inferred from homology"/>
<keyword evidence="7" id="KW-0966">Cell projection</keyword>
<keyword evidence="8" id="KW-1185">Reference proteome</keyword>
<evidence type="ECO:0000313" key="8">
    <source>
        <dbReference type="Proteomes" id="UP000298347"/>
    </source>
</evidence>
<comment type="subcellular location">
    <subcellularLocation>
        <location evidence="4">Secreted</location>
    </subcellularLocation>
    <subcellularLocation>
        <location evidence="4">Bacterial flagellum</location>
    </subcellularLocation>
</comment>
<dbReference type="GO" id="GO:0009288">
    <property type="term" value="C:bacterial-type flagellum"/>
    <property type="evidence" value="ECO:0007669"/>
    <property type="project" value="UniProtKB-SubCell"/>
</dbReference>
<evidence type="ECO:0000256" key="1">
    <source>
        <dbReference type="ARBA" id="ARBA00005709"/>
    </source>
</evidence>
<protein>
    <recommendedName>
        <fullName evidence="2 4">Flagellin</fullName>
    </recommendedName>
</protein>
<name>A0A4Z0GMQ4_9BACL</name>
<accession>A0A4Z0GMQ4</accession>
<dbReference type="GO" id="GO:0005576">
    <property type="term" value="C:extracellular region"/>
    <property type="evidence" value="ECO:0007669"/>
    <property type="project" value="UniProtKB-SubCell"/>
</dbReference>
<dbReference type="Gene3D" id="3.30.70.2120">
    <property type="match status" value="1"/>
</dbReference>
<dbReference type="Pfam" id="PF00700">
    <property type="entry name" value="Flagellin_C"/>
    <property type="match status" value="1"/>
</dbReference>
<comment type="caution">
    <text evidence="7">The sequence shown here is derived from an EMBL/GenBank/DDBJ whole genome shotgun (WGS) entry which is preliminary data.</text>
</comment>
<keyword evidence="7" id="KW-0969">Cilium</keyword>
<keyword evidence="7" id="KW-0282">Flagellum</keyword>
<dbReference type="GO" id="GO:0005198">
    <property type="term" value="F:structural molecule activity"/>
    <property type="evidence" value="ECO:0007669"/>
    <property type="project" value="UniProtKB-UniRule"/>
</dbReference>
<dbReference type="Pfam" id="PF00669">
    <property type="entry name" value="Flagellin_N"/>
    <property type="match status" value="1"/>
</dbReference>
<feature type="domain" description="Flagellin N-terminal" evidence="5">
    <location>
        <begin position="3"/>
        <end position="140"/>
    </location>
</feature>
<dbReference type="RefSeq" id="WP_135349093.1">
    <property type="nucleotide sequence ID" value="NZ_SRJD01000014.1"/>
</dbReference>
<dbReference type="PANTHER" id="PTHR42792">
    <property type="entry name" value="FLAGELLIN"/>
    <property type="match status" value="1"/>
</dbReference>
<dbReference type="Proteomes" id="UP000298347">
    <property type="component" value="Unassembled WGS sequence"/>
</dbReference>
<organism evidence="7 8">
    <name type="scientific">Sporolactobacillus shoreae</name>
    <dbReference type="NCBI Taxonomy" id="1465501"/>
    <lineage>
        <taxon>Bacteria</taxon>
        <taxon>Bacillati</taxon>
        <taxon>Bacillota</taxon>
        <taxon>Bacilli</taxon>
        <taxon>Bacillales</taxon>
        <taxon>Sporolactobacillaceae</taxon>
        <taxon>Sporolactobacillus</taxon>
    </lineage>
</organism>
<dbReference type="AlphaFoldDB" id="A0A4Z0GMQ4"/>
<dbReference type="OrthoDB" id="9796789at2"/>